<dbReference type="VEuPathDB" id="FungiDB:RhiirA1_453137"/>
<evidence type="ECO:0000256" key="1">
    <source>
        <dbReference type="SAM" id="MobiDB-lite"/>
    </source>
</evidence>
<dbReference type="EMBL" id="LLXJ01000136">
    <property type="protein sequence ID" value="PKC14419.1"/>
    <property type="molecule type" value="Genomic_DNA"/>
</dbReference>
<dbReference type="VEuPathDB" id="FungiDB:RhiirFUN_024991"/>
<dbReference type="Proteomes" id="UP000232722">
    <property type="component" value="Unassembled WGS sequence"/>
</dbReference>
<comment type="caution">
    <text evidence="4">The sequence shown here is derived from an EMBL/GenBank/DDBJ whole genome shotgun (WGS) entry which is preliminary data.</text>
</comment>
<feature type="compositionally biased region" description="Low complexity" evidence="1">
    <location>
        <begin position="691"/>
        <end position="703"/>
    </location>
</feature>
<evidence type="ECO:0000313" key="4">
    <source>
        <dbReference type="EMBL" id="PKC14419.1"/>
    </source>
</evidence>
<evidence type="ECO:0000256" key="2">
    <source>
        <dbReference type="SAM" id="Phobius"/>
    </source>
</evidence>
<dbReference type="OrthoDB" id="2390656at2759"/>
<feature type="region of interest" description="Disordered" evidence="1">
    <location>
        <begin position="691"/>
        <end position="723"/>
    </location>
</feature>
<feature type="transmembrane region" description="Helical" evidence="2">
    <location>
        <begin position="1139"/>
        <end position="1161"/>
    </location>
</feature>
<feature type="transmembrane region" description="Helical" evidence="2">
    <location>
        <begin position="25"/>
        <end position="44"/>
    </location>
</feature>
<dbReference type="Proteomes" id="UP000684084">
    <property type="component" value="Unassembled WGS sequence"/>
</dbReference>
<accession>A0A2N0Q5V1</accession>
<dbReference type="VEuPathDB" id="FungiDB:RhiirA1_408293"/>
<feature type="transmembrane region" description="Helical" evidence="2">
    <location>
        <begin position="1024"/>
        <end position="1048"/>
    </location>
</feature>
<feature type="region of interest" description="Disordered" evidence="1">
    <location>
        <begin position="1980"/>
        <end position="2042"/>
    </location>
</feature>
<evidence type="ECO:0000313" key="3">
    <source>
        <dbReference type="EMBL" id="CAB5388054.1"/>
    </source>
</evidence>
<sequence>MLKRNKFRIEERVSFGLFLNENRPIIMILFYICFITIFLPQFTFAQQPLTLNTESDLKVIQSTSYLDGTILLRLTKQEPNINCNVQNLWFNVIEPDGTSKSLNVEKHSIPADNFCSISKSTLTKRHQTFSMSANIHLVKRHPECDGAKATTFECCSKYPDKCKDPKSAENSCSQNPNLEGCKDICEKAGGCKAVPKSPCDDNPYGPGCKVDCGSANPPPGCANVPNCGKTPGADGCDNGKLNCQTYPTSPECGGVPPPVTPTPATPSTSPSANPSSAPLDCTTTNPYGPNCVNAPDCGKNPSAAGCANLPNCAGATAKTVGCNGKKFDCTIYPRAPECIPNCASNPFLPGCNDCTYNKNASGCDVCNQNPQAARCLTGFCTSYPDVPECSLLMTDKIKIHAITEGFILVTYLCNPSSNGDTCGSVIDWKGFERSTITFESSCNDGQIVENSYGKGFLYMCNKYASKEVFGVIYGSPDRNGAVSVISSKTITTVETFNTELVNGFSTEDGGYCVTTSNGGSVFTTFIQKDYSQSVRGPFTIYQDNTATSIQILVCNIAYQSSGYSCVIQTTNNANQATYTEIDFLSNGNATTTVLDLSSYTNNKVITDIKPLNYGGYAIFTTDRTSGDVITYIIDNKGNYGGTWDLPLGFYTSGIVLPNNTIVAIPKDASNVGTNENNGGAITIESSDSFTSFSSIEGGTSKSPGGPGGYGSSKISNTTPSKGAEISLDTASEQKFTILYTVPIASSTGNVSVYQVNGNSAVLKQSVSSTNGEFVTFENGTAVTFRVLYGAIDAFNAPYYVQVDNDFVKEQSNGQNVIGIRPQIWNFTTKSATPFTYQEGEDESAIIRLSTEGTSYYTKLSSKDREAFADTMSDELASAISCERTRLSTVGYQYDGHTKEDQVIMRVDIKKTTEANQVSSEKLVQDLDDDVKNRGINSLANGNSASLLDASNGAPRTEKLWRKYWGFLLAALLLFLILTLLFIFARLRCKKGANNFLPIFLSALIPIDIAFDIAFMSLHGRDFKWVLPTTVLFFVLPIVLNFMLTRNLIKRENARNRKEFNNWWKNHRGIANTFKTASYLDTDALQVVSSGVGGVESLSAPVSEEGRKSILFATGAVVFFEDLPQLIIYSVYIGSHVKPAIVPILVLSSCLMVIVLKSISILCSSCCYGKGPTGSQGEKPLDAISTSSSSSDDDSSDEKDDGFAPDANKTTTTHNLPRTQDGPQDGGPQDGEPHDRDNPNTFGNIPTGKDKPKPADSTSEKPTKPSPTDKDDSKSPKKPGLPGILNFGKKPKDPTVLSDVGKPDEKTKETEVTEEIKEPIETTEEKETTGTKTKPRNNIDSTIRDSTVENYDNARKYLEATKKDDDDTPNTSTGGGGGYSYGAGIPVYYGLGPAPKNNNKTDKINIATGAAISGVTAADGPTVRYSIIYLDDDKEKDKPVDTIKTTTTKTSTPDGDKHITKTDTGKEYITIYIDGKYITKIGNEEYVTRATNDEEYITKINGEEYITIVRTVTTKTTTAPNTTTTSDDKQYITTKSTTGSKGKSQVDYIVITSSPSTTVEEIENITEIQTTIETMIETDENGIITETVTERTPDGNGINGITTVKVTTTKKDPSGKVIDTDTRTYTEKTSDVKTGSPTTQREIQTTIETMIETDENGIITETVTERTPDGNGINGITTVKVTTTKKDPSGKVIDTDTRTYTEKTSDVKTGSSTRNIEIQTTIETMIETDENGIVTETVTERTPDGNGINGITTVKVITTKKDPSGKVIDTNTETYTEKTSDVKTGSSTRQIEIQTTIETMTDTDKNGIVTETVTERTPDGNGINGITTVKVIITKKDPNGKVIDTDTKTYTEKTRDVKTGSSKTQKGKQVNTETRTETDENGIVTVTVTETETDENGNTITKVTTTKKDSSGKVLETNTETMYGVTEFVTEPEETYITGDETTTRTVSYNNDPRRKQTRTFTKNETDEHGIMTVTTTTEVIEDDGSTTTTVVTTKKDQKGNELESNTQTSRSNPGETIVTTSGDAKTSSSKTPKRKQTRTNTMSQTDVNGIVTETTTEIETDENGKTITKVTTTKKDTKGNVIESNTETKESFTEPEVTKTSSKVSSIIGPSIYQQGLEKLKKEKK</sequence>
<keyword evidence="2" id="KW-0812">Transmembrane</keyword>
<feature type="compositionally biased region" description="Pro residues" evidence="1">
    <location>
        <begin position="255"/>
        <end position="264"/>
    </location>
</feature>
<feature type="region of interest" description="Disordered" evidence="1">
    <location>
        <begin position="1853"/>
        <end position="1877"/>
    </location>
</feature>
<feature type="compositionally biased region" description="Low complexity" evidence="1">
    <location>
        <begin position="265"/>
        <end position="277"/>
    </location>
</feature>
<feature type="compositionally biased region" description="Polar residues" evidence="1">
    <location>
        <begin position="1858"/>
        <end position="1872"/>
    </location>
</feature>
<feature type="compositionally biased region" description="Basic and acidic residues" evidence="1">
    <location>
        <begin position="1341"/>
        <end position="1364"/>
    </location>
</feature>
<organism evidence="4 5">
    <name type="scientific">Rhizophagus irregularis</name>
    <dbReference type="NCBI Taxonomy" id="588596"/>
    <lineage>
        <taxon>Eukaryota</taxon>
        <taxon>Fungi</taxon>
        <taxon>Fungi incertae sedis</taxon>
        <taxon>Mucoromycota</taxon>
        <taxon>Glomeromycotina</taxon>
        <taxon>Glomeromycetes</taxon>
        <taxon>Glomerales</taxon>
        <taxon>Glomeraceae</taxon>
        <taxon>Rhizophagus</taxon>
    </lineage>
</organism>
<keyword evidence="2" id="KW-1133">Transmembrane helix</keyword>
<keyword evidence="2" id="KW-0472">Membrane</keyword>
<dbReference type="EMBL" id="CAGKOT010000060">
    <property type="protein sequence ID" value="CAB5388054.1"/>
    <property type="molecule type" value="Genomic_DNA"/>
</dbReference>
<feature type="compositionally biased region" description="Polar residues" evidence="1">
    <location>
        <begin position="2002"/>
        <end position="2030"/>
    </location>
</feature>
<feature type="compositionally biased region" description="Acidic residues" evidence="1">
    <location>
        <begin position="1190"/>
        <end position="1199"/>
    </location>
</feature>
<feature type="region of interest" description="Disordered" evidence="1">
    <location>
        <begin position="1172"/>
        <end position="1378"/>
    </location>
</feature>
<protein>
    <submittedName>
        <fullName evidence="4">Uncharacterized protein</fullName>
    </submittedName>
</protein>
<proteinExistence type="predicted"/>
<feature type="region of interest" description="Disordered" evidence="1">
    <location>
        <begin position="254"/>
        <end position="277"/>
    </location>
</feature>
<dbReference type="VEuPathDB" id="FungiDB:FUN_025592"/>
<feature type="transmembrane region" description="Helical" evidence="2">
    <location>
        <begin position="963"/>
        <end position="983"/>
    </location>
</feature>
<feature type="compositionally biased region" description="Basic and acidic residues" evidence="1">
    <location>
        <begin position="1247"/>
        <end position="1274"/>
    </location>
</feature>
<name>A0A2N0Q5V1_9GLOM</name>
<reference evidence="3" key="3">
    <citation type="submission" date="2020-05" db="EMBL/GenBank/DDBJ databases">
        <authorList>
            <person name="Rincon C."/>
            <person name="Sanders R I."/>
            <person name="Robbins C."/>
            <person name="Chaturvedi A."/>
        </authorList>
    </citation>
    <scope>NUCLEOTIDE SEQUENCE</scope>
    <source>
        <strain evidence="3">CHB12</strain>
    </source>
</reference>
<feature type="region of interest" description="Disordered" evidence="1">
    <location>
        <begin position="2081"/>
        <end position="2103"/>
    </location>
</feature>
<evidence type="ECO:0000313" key="5">
    <source>
        <dbReference type="Proteomes" id="UP000232722"/>
    </source>
</evidence>
<reference evidence="4 5" key="2">
    <citation type="submission" date="2017-09" db="EMBL/GenBank/DDBJ databases">
        <title>Extensive intraspecific genome diversity in a model arbuscular mycorrhizal fungus.</title>
        <authorList>
            <person name="Chen E.C."/>
            <person name="Morin E."/>
            <person name="Beaudet D."/>
            <person name="Noel J."/>
            <person name="Ndikumana S."/>
            <person name="Charron P."/>
            <person name="St-Onge C."/>
            <person name="Giorgi J."/>
            <person name="Grigoriev I.V."/>
            <person name="Roux C."/>
            <person name="Martin F.M."/>
            <person name="Corradi N."/>
        </authorList>
    </citation>
    <scope>NUCLEOTIDE SEQUENCE [LARGE SCALE GENOMIC DNA]</scope>
    <source>
        <strain evidence="4 5">A5</strain>
    </source>
</reference>
<feature type="compositionally biased region" description="Basic and acidic residues" evidence="1">
    <location>
        <begin position="1300"/>
        <end position="1328"/>
    </location>
</feature>
<dbReference type="VEuPathDB" id="FungiDB:RhiirA1_408291"/>
<reference evidence="4 5" key="1">
    <citation type="submission" date="2016-04" db="EMBL/GenBank/DDBJ databases">
        <title>Genome analyses suggest a sexual origin of heterokaryosis in a supposedly ancient asexual fungus.</title>
        <authorList>
            <person name="Ropars J."/>
            <person name="Sedzielewska K."/>
            <person name="Noel J."/>
            <person name="Charron P."/>
            <person name="Farinelli L."/>
            <person name="Marton T."/>
            <person name="Kruger M."/>
            <person name="Pelin A."/>
            <person name="Brachmann A."/>
            <person name="Corradi N."/>
        </authorList>
    </citation>
    <scope>NUCLEOTIDE SEQUENCE [LARGE SCALE GENOMIC DNA]</scope>
    <source>
        <strain evidence="4 5">A5</strain>
    </source>
</reference>
<feature type="transmembrane region" description="Helical" evidence="2">
    <location>
        <begin position="995"/>
        <end position="1018"/>
    </location>
</feature>
<feature type="compositionally biased region" description="Polar residues" evidence="1">
    <location>
        <begin position="1207"/>
        <end position="1217"/>
    </location>
</feature>
<gene>
    <name evidence="3" type="ORF">CHRIB12_LOCUS20430</name>
    <name evidence="4" type="ORF">RhiirA5_495383</name>
</gene>